<reference evidence="2 4" key="3">
    <citation type="submission" date="2017-02" db="EMBL/GenBank/DDBJ databases">
        <authorList>
            <person name="Peterson S.W."/>
        </authorList>
    </citation>
    <scope>NUCLEOTIDE SEQUENCE [LARGE SCALE GENOMIC DNA]</scope>
    <source>
        <strain evidence="2 4">ATCC 43854</strain>
    </source>
</reference>
<proteinExistence type="predicted"/>
<reference evidence="1" key="1">
    <citation type="submission" date="2016-11" db="EMBL/GenBank/DDBJ databases">
        <authorList>
            <person name="Jaros S."/>
            <person name="Januszkiewicz K."/>
            <person name="Wedrychowicz H."/>
        </authorList>
    </citation>
    <scope>NUCLEOTIDE SEQUENCE [LARGE SCALE GENOMIC DNA]</scope>
    <source>
        <strain evidence="1">UWOS</strain>
    </source>
</reference>
<accession>A0A1T4PPT9</accession>
<evidence type="ECO:0000313" key="3">
    <source>
        <dbReference type="Proteomes" id="UP000184275"/>
    </source>
</evidence>
<evidence type="ECO:0008006" key="5">
    <source>
        <dbReference type="Google" id="ProtNLM"/>
    </source>
</evidence>
<dbReference type="AlphaFoldDB" id="A0A1M6QBK1"/>
<evidence type="ECO:0000313" key="1">
    <source>
        <dbReference type="EMBL" id="SHK17551.1"/>
    </source>
</evidence>
<sequence>MKFRIVIVALWIFALLIAGQLFMTVLFTISPSTADALAQTLGQNKLSQLVQIFY</sequence>
<name>A0A1M6QBK1_9BACT</name>
<evidence type="ECO:0000313" key="2">
    <source>
        <dbReference type="EMBL" id="SJZ93644.1"/>
    </source>
</evidence>
<dbReference type="RefSeq" id="WP_158222063.1">
    <property type="nucleotide sequence ID" value="NZ_FRAW01000002.1"/>
</dbReference>
<dbReference type="EMBL" id="FRAW01000002">
    <property type="protein sequence ID" value="SHK17551.1"/>
    <property type="molecule type" value="Genomic_DNA"/>
</dbReference>
<dbReference type="Proteomes" id="UP000190449">
    <property type="component" value="Unassembled WGS sequence"/>
</dbReference>
<protein>
    <recommendedName>
        <fullName evidence="5">MFS transporter</fullName>
    </recommendedName>
</protein>
<evidence type="ECO:0000313" key="4">
    <source>
        <dbReference type="Proteomes" id="UP000190449"/>
    </source>
</evidence>
<dbReference type="Proteomes" id="UP000184275">
    <property type="component" value="Unassembled WGS sequence"/>
</dbReference>
<dbReference type="STRING" id="28122.SAMN02745108_02012"/>
<keyword evidence="3" id="KW-1185">Reference proteome</keyword>
<gene>
    <name evidence="2" type="ORF">SAMN02745108_02012</name>
    <name evidence="1" type="ORF">SAMN05720469_10231</name>
</gene>
<accession>A0A1M6QBK1</accession>
<dbReference type="EMBL" id="FUWU01000036">
    <property type="protein sequence ID" value="SJZ93644.1"/>
    <property type="molecule type" value="Genomic_DNA"/>
</dbReference>
<organism evidence="1 3">
    <name type="scientific">Fibrobacter intestinalis</name>
    <dbReference type="NCBI Taxonomy" id="28122"/>
    <lineage>
        <taxon>Bacteria</taxon>
        <taxon>Pseudomonadati</taxon>
        <taxon>Fibrobacterota</taxon>
        <taxon>Fibrobacteria</taxon>
        <taxon>Fibrobacterales</taxon>
        <taxon>Fibrobacteraceae</taxon>
        <taxon>Fibrobacter</taxon>
    </lineage>
</organism>
<reference evidence="3" key="2">
    <citation type="submission" date="2016-11" db="EMBL/GenBank/DDBJ databases">
        <authorList>
            <person name="Varghese N."/>
            <person name="Submissions S."/>
        </authorList>
    </citation>
    <scope>NUCLEOTIDE SEQUENCE [LARGE SCALE GENOMIC DNA]</scope>
    <source>
        <strain evidence="3">UWOS</strain>
    </source>
</reference>